<dbReference type="SMART" id="SM00382">
    <property type="entry name" value="AAA"/>
    <property type="match status" value="1"/>
</dbReference>
<keyword evidence="1" id="KW-0813">Transport</keyword>
<dbReference type="InterPro" id="IPR027417">
    <property type="entry name" value="P-loop_NTPase"/>
</dbReference>
<dbReference type="PANTHER" id="PTHR42939:SF3">
    <property type="entry name" value="ABC TRANSPORTER ATP-BINDING COMPONENT"/>
    <property type="match status" value="1"/>
</dbReference>
<evidence type="ECO:0000256" key="3">
    <source>
        <dbReference type="ARBA" id="ARBA00022840"/>
    </source>
</evidence>
<protein>
    <submittedName>
        <fullName evidence="5">ABC-type multidrug transport system, ATPase component</fullName>
    </submittedName>
</protein>
<dbReference type="PROSITE" id="PS50893">
    <property type="entry name" value="ABC_TRANSPORTER_2"/>
    <property type="match status" value="1"/>
</dbReference>
<dbReference type="RefSeq" id="WP_055440727.1">
    <property type="nucleotide sequence ID" value="NZ_BAABDZ010000035.1"/>
</dbReference>
<organism evidence="5 6">
    <name type="scientific">Anoxybacillus suryakundensis</name>
    <dbReference type="NCBI Taxonomy" id="1325335"/>
    <lineage>
        <taxon>Bacteria</taxon>
        <taxon>Bacillati</taxon>
        <taxon>Bacillota</taxon>
        <taxon>Bacilli</taxon>
        <taxon>Bacillales</taxon>
        <taxon>Anoxybacillaceae</taxon>
        <taxon>Anoxybacillus</taxon>
    </lineage>
</organism>
<dbReference type="Gene3D" id="3.40.50.300">
    <property type="entry name" value="P-loop containing nucleotide triphosphate hydrolases"/>
    <property type="match status" value="1"/>
</dbReference>
<reference evidence="6" key="1">
    <citation type="submission" date="2015-08" db="EMBL/GenBank/DDBJ databases">
        <authorList>
            <person name="Varghese N."/>
        </authorList>
    </citation>
    <scope>NUCLEOTIDE SEQUENCE [LARGE SCALE GENOMIC DNA]</scope>
    <source>
        <strain evidence="6">DSM 27374</strain>
    </source>
</reference>
<feature type="domain" description="ABC transporter" evidence="4">
    <location>
        <begin position="5"/>
        <end position="230"/>
    </location>
</feature>
<dbReference type="CDD" id="cd03230">
    <property type="entry name" value="ABC_DR_subfamily_A"/>
    <property type="match status" value="1"/>
</dbReference>
<dbReference type="InterPro" id="IPR051782">
    <property type="entry name" value="ABC_Transporter_VariousFunc"/>
</dbReference>
<keyword evidence="2" id="KW-0547">Nucleotide-binding</keyword>
<proteinExistence type="predicted"/>
<dbReference type="Pfam" id="PF00005">
    <property type="entry name" value="ABC_tran"/>
    <property type="match status" value="1"/>
</dbReference>
<name>A0A0K6GLN8_9BACL</name>
<accession>A0A0K6GLN8</accession>
<dbReference type="PANTHER" id="PTHR42939">
    <property type="entry name" value="ABC TRANSPORTER ATP-BINDING PROTEIN ALBC-RELATED"/>
    <property type="match status" value="1"/>
</dbReference>
<evidence type="ECO:0000313" key="5">
    <source>
        <dbReference type="EMBL" id="CUA79605.1"/>
    </source>
</evidence>
<dbReference type="Proteomes" id="UP000182738">
    <property type="component" value="Unassembled WGS sequence"/>
</dbReference>
<dbReference type="OrthoDB" id="9804819at2"/>
<evidence type="ECO:0000313" key="6">
    <source>
        <dbReference type="Proteomes" id="UP000182738"/>
    </source>
</evidence>
<dbReference type="STRING" id="1325335.GCA_001418025_00913"/>
<dbReference type="SUPFAM" id="SSF52540">
    <property type="entry name" value="P-loop containing nucleoside triphosphate hydrolases"/>
    <property type="match status" value="1"/>
</dbReference>
<dbReference type="GO" id="GO:0005524">
    <property type="term" value="F:ATP binding"/>
    <property type="evidence" value="ECO:0007669"/>
    <property type="project" value="UniProtKB-KW"/>
</dbReference>
<keyword evidence="3" id="KW-0067">ATP-binding</keyword>
<dbReference type="GO" id="GO:0016887">
    <property type="term" value="F:ATP hydrolysis activity"/>
    <property type="evidence" value="ECO:0007669"/>
    <property type="project" value="InterPro"/>
</dbReference>
<dbReference type="EMBL" id="CYGZ01000004">
    <property type="protein sequence ID" value="CUA79605.1"/>
    <property type="molecule type" value="Genomic_DNA"/>
</dbReference>
<evidence type="ECO:0000256" key="1">
    <source>
        <dbReference type="ARBA" id="ARBA00022448"/>
    </source>
</evidence>
<dbReference type="InterPro" id="IPR003593">
    <property type="entry name" value="AAA+_ATPase"/>
</dbReference>
<dbReference type="InterPro" id="IPR003439">
    <property type="entry name" value="ABC_transporter-like_ATP-bd"/>
</dbReference>
<evidence type="ECO:0000256" key="2">
    <source>
        <dbReference type="ARBA" id="ARBA00022741"/>
    </source>
</evidence>
<gene>
    <name evidence="5" type="ORF">Ga0061060_104204</name>
</gene>
<evidence type="ECO:0000259" key="4">
    <source>
        <dbReference type="PROSITE" id="PS50893"/>
    </source>
</evidence>
<sequence length="288" mass="33039">MESILELYDVCKVFNGFALQNVSFSLKKGYIMGFIGPNGAGKSTTIRCIMDLVHIDSGNIKLFGVDYHKNLKALKQRVGFVYDQDVFFEDLSVEKNKKIISLFYNTWDDDIFYRYANEFNIPLTKPVKHLSKGTKMKFALAIALSHHAELIIMDEPTTGLDPVFRKELLDILKDIIKDKDKAIFFSTHITTDLEQIADFITFILDGKILFCKQTEELLKQYVIITGPLNLKEVVQASQPISFKETSLGFEAFFETSRATEIISKYNLSFKKPSLEEIMYYLVKSNNNK</sequence>
<dbReference type="AlphaFoldDB" id="A0A0K6GLN8"/>
<keyword evidence="6" id="KW-1185">Reference proteome</keyword>